<dbReference type="GeneID" id="70243701"/>
<accession>A0AAD4L0G7</accession>
<feature type="chain" id="PRO_5042035875" description="ABM domain-containing protein" evidence="1">
    <location>
        <begin position="21"/>
        <end position="130"/>
    </location>
</feature>
<evidence type="ECO:0000256" key="1">
    <source>
        <dbReference type="SAM" id="SignalP"/>
    </source>
</evidence>
<dbReference type="Proteomes" id="UP001201262">
    <property type="component" value="Unassembled WGS sequence"/>
</dbReference>
<protein>
    <recommendedName>
        <fullName evidence="4">ABM domain-containing protein</fullName>
    </recommendedName>
</protein>
<dbReference type="EMBL" id="JAJTJA010000001">
    <property type="protein sequence ID" value="KAH8704789.1"/>
    <property type="molecule type" value="Genomic_DNA"/>
</dbReference>
<feature type="signal peptide" evidence="1">
    <location>
        <begin position="1"/>
        <end position="20"/>
    </location>
</feature>
<reference evidence="2" key="1">
    <citation type="submission" date="2021-12" db="EMBL/GenBank/DDBJ databases">
        <title>Convergent genome expansion in fungi linked to evolution of root-endophyte symbiosis.</title>
        <authorList>
            <consortium name="DOE Joint Genome Institute"/>
            <person name="Ke Y.-H."/>
            <person name="Bonito G."/>
            <person name="Liao H.-L."/>
            <person name="Looney B."/>
            <person name="Rojas-Flechas A."/>
            <person name="Nash J."/>
            <person name="Hameed K."/>
            <person name="Schadt C."/>
            <person name="Martin F."/>
            <person name="Crous P.W."/>
            <person name="Miettinen O."/>
            <person name="Magnuson J.K."/>
            <person name="Labbe J."/>
            <person name="Jacobson D."/>
            <person name="Doktycz M.J."/>
            <person name="Veneault-Fourrey C."/>
            <person name="Kuo A."/>
            <person name="Mondo S."/>
            <person name="Calhoun S."/>
            <person name="Riley R."/>
            <person name="Ohm R."/>
            <person name="LaButti K."/>
            <person name="Andreopoulos B."/>
            <person name="Pangilinan J."/>
            <person name="Nolan M."/>
            <person name="Tritt A."/>
            <person name="Clum A."/>
            <person name="Lipzen A."/>
            <person name="Daum C."/>
            <person name="Barry K."/>
            <person name="Grigoriev I.V."/>
            <person name="Vilgalys R."/>
        </authorList>
    </citation>
    <scope>NUCLEOTIDE SEQUENCE</scope>
    <source>
        <strain evidence="2">PMI_201</strain>
    </source>
</reference>
<comment type="caution">
    <text evidence="2">The sequence shown here is derived from an EMBL/GenBank/DDBJ whole genome shotgun (WGS) entry which is preliminary data.</text>
</comment>
<name>A0AAD4L0G7_9EURO</name>
<keyword evidence="3" id="KW-1185">Reference proteome</keyword>
<keyword evidence="1" id="KW-0732">Signal</keyword>
<sequence>MKSSSIVACILGYTSVLTVAEVNFAVSLTPLPGKEDAASNFLAKTIDDFHQIKPIGQTELFAFKNLDGRLIGIEQYTDEQAALNWVFNKTHVDACLPMFGLFDVLSMQVLTDASLNTQHAFTKALTTKPS</sequence>
<evidence type="ECO:0008006" key="4">
    <source>
        <dbReference type="Google" id="ProtNLM"/>
    </source>
</evidence>
<gene>
    <name evidence="2" type="ORF">BGW36DRAFT_353240</name>
</gene>
<proteinExistence type="predicted"/>
<dbReference type="AlphaFoldDB" id="A0AAD4L0G7"/>
<evidence type="ECO:0000313" key="3">
    <source>
        <dbReference type="Proteomes" id="UP001201262"/>
    </source>
</evidence>
<evidence type="ECO:0000313" key="2">
    <source>
        <dbReference type="EMBL" id="KAH8704789.1"/>
    </source>
</evidence>
<organism evidence="2 3">
    <name type="scientific">Talaromyces proteolyticus</name>
    <dbReference type="NCBI Taxonomy" id="1131652"/>
    <lineage>
        <taxon>Eukaryota</taxon>
        <taxon>Fungi</taxon>
        <taxon>Dikarya</taxon>
        <taxon>Ascomycota</taxon>
        <taxon>Pezizomycotina</taxon>
        <taxon>Eurotiomycetes</taxon>
        <taxon>Eurotiomycetidae</taxon>
        <taxon>Eurotiales</taxon>
        <taxon>Trichocomaceae</taxon>
        <taxon>Talaromyces</taxon>
        <taxon>Talaromyces sect. Bacilispori</taxon>
    </lineage>
</organism>
<dbReference type="RefSeq" id="XP_046077410.1">
    <property type="nucleotide sequence ID" value="XM_046213414.1"/>
</dbReference>